<comment type="caution">
    <text evidence="2">The sequence shown here is derived from an EMBL/GenBank/DDBJ whole genome shotgun (WGS) entry which is preliminary data.</text>
</comment>
<proteinExistence type="predicted"/>
<evidence type="ECO:0000313" key="3">
    <source>
        <dbReference type="Proteomes" id="UP001189429"/>
    </source>
</evidence>
<sequence length="142" mass="15428">MSRLLACHKFGCMTFLFGLSGSLFGTYDHSPFIFWYHQPMLRTARLTFVASSWMACCFPKFESCSAPSLASNLASKSTAAMHLAILSSSPCKCEIFAFHLCALTCVTDSMSRSRSVALCQMRLHKSARGRCPCGPCGCGTAA</sequence>
<keyword evidence="3" id="KW-1185">Reference proteome</keyword>
<accession>A0ABN9Q570</accession>
<dbReference type="EMBL" id="CAUYUJ010002456">
    <property type="protein sequence ID" value="CAK0800880.1"/>
    <property type="molecule type" value="Genomic_DNA"/>
</dbReference>
<organism evidence="2 3">
    <name type="scientific">Prorocentrum cordatum</name>
    <dbReference type="NCBI Taxonomy" id="2364126"/>
    <lineage>
        <taxon>Eukaryota</taxon>
        <taxon>Sar</taxon>
        <taxon>Alveolata</taxon>
        <taxon>Dinophyceae</taxon>
        <taxon>Prorocentrales</taxon>
        <taxon>Prorocentraceae</taxon>
        <taxon>Prorocentrum</taxon>
    </lineage>
</organism>
<keyword evidence="1" id="KW-0732">Signal</keyword>
<feature type="chain" id="PRO_5046572588" description="Secreted protein" evidence="1">
    <location>
        <begin position="26"/>
        <end position="142"/>
    </location>
</feature>
<feature type="signal peptide" evidence="1">
    <location>
        <begin position="1"/>
        <end position="25"/>
    </location>
</feature>
<evidence type="ECO:0000313" key="2">
    <source>
        <dbReference type="EMBL" id="CAK0800880.1"/>
    </source>
</evidence>
<evidence type="ECO:0000256" key="1">
    <source>
        <dbReference type="SAM" id="SignalP"/>
    </source>
</evidence>
<reference evidence="2" key="1">
    <citation type="submission" date="2023-10" db="EMBL/GenBank/DDBJ databases">
        <authorList>
            <person name="Chen Y."/>
            <person name="Shah S."/>
            <person name="Dougan E. K."/>
            <person name="Thang M."/>
            <person name="Chan C."/>
        </authorList>
    </citation>
    <scope>NUCLEOTIDE SEQUENCE [LARGE SCALE GENOMIC DNA]</scope>
</reference>
<gene>
    <name evidence="2" type="ORF">PCOR1329_LOCUS8909</name>
</gene>
<dbReference type="Proteomes" id="UP001189429">
    <property type="component" value="Unassembled WGS sequence"/>
</dbReference>
<protein>
    <recommendedName>
        <fullName evidence="4">Secreted protein</fullName>
    </recommendedName>
</protein>
<name>A0ABN9Q570_9DINO</name>
<evidence type="ECO:0008006" key="4">
    <source>
        <dbReference type="Google" id="ProtNLM"/>
    </source>
</evidence>